<reference evidence="11 12" key="1">
    <citation type="journal article" date="2017" name="ISME J.">
        <title>Energy and carbon metabolisms in a deep terrestrial subsurface fluid microbial community.</title>
        <authorList>
            <person name="Momper L."/>
            <person name="Jungbluth S.P."/>
            <person name="Lee M.D."/>
            <person name="Amend J.P."/>
        </authorList>
    </citation>
    <scope>NUCLEOTIDE SEQUENCE [LARGE SCALE GENOMIC DNA]</scope>
    <source>
        <strain evidence="11">SURF_17</strain>
    </source>
</reference>
<evidence type="ECO:0000256" key="6">
    <source>
        <dbReference type="ARBA" id="ARBA00023136"/>
    </source>
</evidence>
<dbReference type="PANTHER" id="PTHR30347">
    <property type="entry name" value="POTASSIUM CHANNEL RELATED"/>
    <property type="match status" value="1"/>
</dbReference>
<evidence type="ECO:0000313" key="11">
    <source>
        <dbReference type="EMBL" id="RJP66975.1"/>
    </source>
</evidence>
<dbReference type="Gene3D" id="1.10.287.1260">
    <property type="match status" value="1"/>
</dbReference>
<evidence type="ECO:0000256" key="3">
    <source>
        <dbReference type="ARBA" id="ARBA00022475"/>
    </source>
</evidence>
<comment type="similarity">
    <text evidence="2">Belongs to the MscS (TC 1.A.23) family.</text>
</comment>
<dbReference type="InterPro" id="IPR010920">
    <property type="entry name" value="LSM_dom_sf"/>
</dbReference>
<name>A0A419ET56_9BACT</name>
<evidence type="ECO:0000313" key="12">
    <source>
        <dbReference type="Proteomes" id="UP000285961"/>
    </source>
</evidence>
<evidence type="ECO:0000256" key="4">
    <source>
        <dbReference type="ARBA" id="ARBA00022692"/>
    </source>
</evidence>
<evidence type="ECO:0000259" key="10">
    <source>
        <dbReference type="Pfam" id="PF21088"/>
    </source>
</evidence>
<feature type="domain" description="Mechanosensitive ion channel MscS C-terminal" evidence="9">
    <location>
        <begin position="190"/>
        <end position="271"/>
    </location>
</feature>
<comment type="subcellular location">
    <subcellularLocation>
        <location evidence="1">Cell membrane</location>
        <topology evidence="1">Multi-pass membrane protein</topology>
    </subcellularLocation>
</comment>
<dbReference type="Pfam" id="PF00924">
    <property type="entry name" value="MS_channel_2nd"/>
    <property type="match status" value="1"/>
</dbReference>
<dbReference type="InterPro" id="IPR011066">
    <property type="entry name" value="MscS_channel_C_sf"/>
</dbReference>
<comment type="caution">
    <text evidence="11">The sequence shown here is derived from an EMBL/GenBank/DDBJ whole genome shotgun (WGS) entry which is preliminary data.</text>
</comment>
<dbReference type="Proteomes" id="UP000285961">
    <property type="component" value="Unassembled WGS sequence"/>
</dbReference>
<feature type="transmembrane region" description="Helical" evidence="7">
    <location>
        <begin position="98"/>
        <end position="127"/>
    </location>
</feature>
<evidence type="ECO:0000259" key="8">
    <source>
        <dbReference type="Pfam" id="PF00924"/>
    </source>
</evidence>
<dbReference type="PANTHER" id="PTHR30347:SF1">
    <property type="entry name" value="MECHANOSENSITIVE CHANNEL MSCK"/>
    <property type="match status" value="1"/>
</dbReference>
<feature type="domain" description="Mechanosensitive ion channel MscS" evidence="8">
    <location>
        <begin position="114"/>
        <end position="180"/>
    </location>
</feature>
<keyword evidence="5 7" id="KW-1133">Transmembrane helix</keyword>
<feature type="transmembrane region" description="Helical" evidence="7">
    <location>
        <begin position="73"/>
        <end position="92"/>
    </location>
</feature>
<dbReference type="GO" id="GO:0005886">
    <property type="term" value="C:plasma membrane"/>
    <property type="evidence" value="ECO:0007669"/>
    <property type="project" value="UniProtKB-SubCell"/>
</dbReference>
<evidence type="ECO:0000256" key="5">
    <source>
        <dbReference type="ARBA" id="ARBA00022989"/>
    </source>
</evidence>
<organism evidence="11 12">
    <name type="scientific">Candidatus Abyssobacteria bacterium SURF_17</name>
    <dbReference type="NCBI Taxonomy" id="2093361"/>
    <lineage>
        <taxon>Bacteria</taxon>
        <taxon>Pseudomonadati</taxon>
        <taxon>Candidatus Hydrogenedentota</taxon>
        <taxon>Candidatus Abyssobacteria</taxon>
    </lineage>
</organism>
<dbReference type="InterPro" id="IPR049142">
    <property type="entry name" value="MS_channel_1st"/>
</dbReference>
<keyword evidence="3" id="KW-1003">Cell membrane</keyword>
<dbReference type="InterPro" id="IPR049278">
    <property type="entry name" value="MS_channel_C"/>
</dbReference>
<evidence type="ECO:0000256" key="2">
    <source>
        <dbReference type="ARBA" id="ARBA00008017"/>
    </source>
</evidence>
<dbReference type="SUPFAM" id="SSF82861">
    <property type="entry name" value="Mechanosensitive channel protein MscS (YggB), transmembrane region"/>
    <property type="match status" value="1"/>
</dbReference>
<dbReference type="InterPro" id="IPR052702">
    <property type="entry name" value="MscS-like_channel"/>
</dbReference>
<keyword evidence="6 7" id="KW-0472">Membrane</keyword>
<dbReference type="Gene3D" id="2.30.30.60">
    <property type="match status" value="1"/>
</dbReference>
<feature type="domain" description="Mechanosensitive ion channel transmembrane helices 2/3" evidence="10">
    <location>
        <begin position="74"/>
        <end position="113"/>
    </location>
</feature>
<dbReference type="AlphaFoldDB" id="A0A419ET56"/>
<dbReference type="Gene3D" id="3.30.70.100">
    <property type="match status" value="1"/>
</dbReference>
<protein>
    <submittedName>
        <fullName evidence="11">Mechanosensitive ion channel family protein</fullName>
    </submittedName>
</protein>
<dbReference type="InterPro" id="IPR006685">
    <property type="entry name" value="MscS_channel_2nd"/>
</dbReference>
<proteinExistence type="inferred from homology"/>
<dbReference type="InterPro" id="IPR011014">
    <property type="entry name" value="MscS_channel_TM-2"/>
</dbReference>
<dbReference type="Pfam" id="PF21088">
    <property type="entry name" value="MS_channel_1st"/>
    <property type="match status" value="1"/>
</dbReference>
<dbReference type="EMBL" id="QZKI01000110">
    <property type="protein sequence ID" value="RJP66975.1"/>
    <property type="molecule type" value="Genomic_DNA"/>
</dbReference>
<dbReference type="GO" id="GO:0008381">
    <property type="term" value="F:mechanosensitive monoatomic ion channel activity"/>
    <property type="evidence" value="ECO:0007669"/>
    <property type="project" value="UniProtKB-ARBA"/>
</dbReference>
<evidence type="ECO:0000259" key="9">
    <source>
        <dbReference type="Pfam" id="PF21082"/>
    </source>
</evidence>
<accession>A0A419ET56</accession>
<dbReference type="InterPro" id="IPR023408">
    <property type="entry name" value="MscS_beta-dom_sf"/>
</dbReference>
<dbReference type="SUPFAM" id="SSF50182">
    <property type="entry name" value="Sm-like ribonucleoproteins"/>
    <property type="match status" value="1"/>
</dbReference>
<sequence>MTKDEIVTLIHQVFNITLFKVNETPVTVVSLFVFFFILIVVIVLSKFVTRVLRFRVLSRLHIDESISYTLERTTYYAMIIIGAIIAFQFIGINLSGLAVIFGLLSVGIGFGLQNITSNFISGLILLFERPIRVGDRITVGGTEGDVIAINMRSTTILSLNNIAIIVPNSEFIEGRVTNWSYGDKKVRLDVAVGVSYHSDLDSVLRCLNEVAREHGEILENPEPVVYLMGFGDSSWEMQLRCWIADPKVHYAIRSDLNCAIVRKFRQNNVEIPFPQRDLHLRSSVSLPIEKPV</sequence>
<feature type="transmembrane region" description="Helical" evidence="7">
    <location>
        <begin position="28"/>
        <end position="52"/>
    </location>
</feature>
<dbReference type="Pfam" id="PF21082">
    <property type="entry name" value="MS_channel_3rd"/>
    <property type="match status" value="1"/>
</dbReference>
<dbReference type="SUPFAM" id="SSF82689">
    <property type="entry name" value="Mechanosensitive channel protein MscS (YggB), C-terminal domain"/>
    <property type="match status" value="1"/>
</dbReference>
<evidence type="ECO:0000256" key="1">
    <source>
        <dbReference type="ARBA" id="ARBA00004651"/>
    </source>
</evidence>
<keyword evidence="4 7" id="KW-0812">Transmembrane</keyword>
<gene>
    <name evidence="11" type="ORF">C4532_15260</name>
</gene>
<evidence type="ECO:0000256" key="7">
    <source>
        <dbReference type="SAM" id="Phobius"/>
    </source>
</evidence>